<dbReference type="AlphaFoldDB" id="C8WYE5"/>
<dbReference type="HOGENOM" id="CLU_1101078_0_0_9"/>
<dbReference type="Proteomes" id="UP000001917">
    <property type="component" value="Plasmid pAACI01"/>
</dbReference>
<accession>C8WYE5</accession>
<proteinExistence type="predicted"/>
<geneLocation type="plasmid" evidence="1 2">
    <name>pAACI01</name>
</geneLocation>
<protein>
    <submittedName>
        <fullName evidence="1">Uncharacterized protein</fullName>
    </submittedName>
</protein>
<keyword evidence="1" id="KW-0614">Plasmid</keyword>
<evidence type="ECO:0000313" key="1">
    <source>
        <dbReference type="EMBL" id="ACV60039.1"/>
    </source>
</evidence>
<reference evidence="1 2" key="2">
    <citation type="journal article" date="2010" name="Stand. Genomic Sci.">
        <title>Complete genome sequence of Alicyclobacillus acidocaldarius type strain (104-IA).</title>
        <authorList>
            <person name="Mavromatis K."/>
            <person name="Sikorski J."/>
            <person name="Lapidus A."/>
            <person name="Glavina Del Rio T."/>
            <person name="Copeland A."/>
            <person name="Tice H."/>
            <person name="Cheng J.F."/>
            <person name="Lucas S."/>
            <person name="Chen F."/>
            <person name="Nolan M."/>
            <person name="Bruce D."/>
            <person name="Goodwin L."/>
            <person name="Pitluck S."/>
            <person name="Ivanova N."/>
            <person name="Ovchinnikova G."/>
            <person name="Pati A."/>
            <person name="Chen A."/>
            <person name="Palaniappan K."/>
            <person name="Land M."/>
            <person name="Hauser L."/>
            <person name="Chang Y.J."/>
            <person name="Jeffries C.D."/>
            <person name="Chain P."/>
            <person name="Meincke L."/>
            <person name="Sims D."/>
            <person name="Chertkov O."/>
            <person name="Han C."/>
            <person name="Brettin T."/>
            <person name="Detter J.C."/>
            <person name="Wahrenburg C."/>
            <person name="Rohde M."/>
            <person name="Pukall R."/>
            <person name="Goker M."/>
            <person name="Bristow J."/>
            <person name="Eisen J.A."/>
            <person name="Markowitz V."/>
            <person name="Hugenholtz P."/>
            <person name="Klenk H.P."/>
            <person name="Kyrpides N.C."/>
        </authorList>
    </citation>
    <scope>NUCLEOTIDE SEQUENCE [LARGE SCALE GENOMIC DNA]</scope>
    <source>
        <strain evidence="2">ATCC 27009 / DSM 446 / BCRC 14685 / JCM 5260 / KCTC 1825 / NBRC 15652 / NCIMB 11725 / NRRL B-14509 / 104-IA</strain>
        <plasmid evidence="1 2">pAACI01</plasmid>
    </source>
</reference>
<organism evidence="1 2">
    <name type="scientific">Alicyclobacillus acidocaldarius subsp. acidocaldarius (strain ATCC 27009 / DSM 446 / BCRC 14685 / JCM 5260 / KCTC 1825 / NBRC 15652 / NCIMB 11725 / NRRL B-14509 / 104-IA)</name>
    <name type="common">Bacillus acidocaldarius</name>
    <dbReference type="NCBI Taxonomy" id="521098"/>
    <lineage>
        <taxon>Bacteria</taxon>
        <taxon>Bacillati</taxon>
        <taxon>Bacillota</taxon>
        <taxon>Bacilli</taxon>
        <taxon>Bacillales</taxon>
        <taxon>Alicyclobacillaceae</taxon>
        <taxon>Alicyclobacillus</taxon>
    </lineage>
</organism>
<reference evidence="2" key="1">
    <citation type="submission" date="2009-09" db="EMBL/GenBank/DDBJ databases">
        <title>The complete plasmid1 of Alicyclobacillus acidocaldarius subsp. acidocaldarius DSM 446.</title>
        <authorList>
            <consortium name="US DOE Joint Genome Institute (JGI-PGF)"/>
            <person name="Lucas S."/>
            <person name="Copeland A."/>
            <person name="Lapidus A."/>
            <person name="Glavina del Rio T."/>
            <person name="Dalin E."/>
            <person name="Tice H."/>
            <person name="Bruce D."/>
            <person name="Goodwin L."/>
            <person name="Pitluck S."/>
            <person name="Kyrpides N."/>
            <person name="Mavromatis K."/>
            <person name="Ivanova N."/>
            <person name="Ovchinnikova G."/>
            <person name="Chertkov O."/>
            <person name="Sims D."/>
            <person name="Brettin T."/>
            <person name="Detter J.C."/>
            <person name="Han C."/>
            <person name="Larimer F."/>
            <person name="Land M."/>
            <person name="Hauser L."/>
            <person name="Markowitz V."/>
            <person name="Cheng J.-F."/>
            <person name="Hugenholtz P."/>
            <person name="Woyke T."/>
            <person name="Wu D."/>
            <person name="Pukall R."/>
            <person name="Klenk H.-P."/>
            <person name="Eisen J.A."/>
        </authorList>
    </citation>
    <scope>NUCLEOTIDE SEQUENCE [LARGE SCALE GENOMIC DNA]</scope>
    <source>
        <strain evidence="2">ATCC 27009 / DSM 446 / BCRC 14685 / JCM 5260 / KCTC 1825 / NBRC 15652 / NCIMB 11725 / NRRL B-14509 / 104-IA</strain>
        <plasmid evidence="2">pAACI01</plasmid>
    </source>
</reference>
<gene>
    <name evidence="1" type="ordered locus">Aaci_3036</name>
</gene>
<sequence length="252" mass="30014">MAKRMHPVNKLNLEMLKNSNDPLDMLRQWGILMSTVYETLTQLTMNEDDELVTEYLSGIEELDDKIQEYLYEEAAARIAHFDERTSKVVFDQWPTGLCLVPSNFGFEIRNLPVWMLGHGAKRKHHPLYHRDRPFIRRRQLWYWLVHELKWNYLNSVASWDDSLLPKNPPRYAHMNIRFMSRNDYEIRDLDNYVVSLPMIVNALVANGLIQSDRPGYFTYSVEWVQKHEQDEVQEPTTTLRVRYLERPNVSTL</sequence>
<dbReference type="KEGG" id="aac:Aaci_3036"/>
<name>C8WYE5_ALIAD</name>
<dbReference type="RefSeq" id="WP_015759765.1">
    <property type="nucleotide sequence ID" value="NC_013206.1"/>
</dbReference>
<keyword evidence="2" id="KW-1185">Reference proteome</keyword>
<dbReference type="EMBL" id="CP001728">
    <property type="protein sequence ID" value="ACV60039.1"/>
    <property type="molecule type" value="Genomic_DNA"/>
</dbReference>
<evidence type="ECO:0000313" key="2">
    <source>
        <dbReference type="Proteomes" id="UP000001917"/>
    </source>
</evidence>